<dbReference type="PANTHER" id="PTHR30582:SF4">
    <property type="entry name" value="L,D-TRANSPEPTIDASE YQJB-RELATED"/>
    <property type="match status" value="1"/>
</dbReference>
<feature type="active site" description="Nucleophile" evidence="9">
    <location>
        <position position="128"/>
    </location>
</feature>
<dbReference type="SUPFAM" id="SSF141523">
    <property type="entry name" value="L,D-transpeptidase catalytic domain-like"/>
    <property type="match status" value="1"/>
</dbReference>
<dbReference type="GO" id="GO:0008360">
    <property type="term" value="P:regulation of cell shape"/>
    <property type="evidence" value="ECO:0007669"/>
    <property type="project" value="UniProtKB-UniRule"/>
</dbReference>
<evidence type="ECO:0000313" key="11">
    <source>
        <dbReference type="EMBL" id="QDP40541.1"/>
    </source>
</evidence>
<dbReference type="UniPathway" id="UPA00219"/>
<evidence type="ECO:0000256" key="6">
    <source>
        <dbReference type="ARBA" id="ARBA00022984"/>
    </source>
</evidence>
<dbReference type="Pfam" id="PF03734">
    <property type="entry name" value="YkuD"/>
    <property type="match status" value="1"/>
</dbReference>
<comment type="similarity">
    <text evidence="2">Belongs to the YkuD family.</text>
</comment>
<dbReference type="InterPro" id="IPR038063">
    <property type="entry name" value="Transpep_catalytic_dom"/>
</dbReference>
<dbReference type="KEGG" id="aqt:FN924_10285"/>
<evidence type="ECO:0000256" key="4">
    <source>
        <dbReference type="ARBA" id="ARBA00022801"/>
    </source>
</evidence>
<comment type="pathway">
    <text evidence="8">Glycan biosynthesis.</text>
</comment>
<dbReference type="GO" id="GO:0018104">
    <property type="term" value="P:peptidoglycan-protein cross-linking"/>
    <property type="evidence" value="ECO:0007669"/>
    <property type="project" value="TreeGrafter"/>
</dbReference>
<dbReference type="InterPro" id="IPR005490">
    <property type="entry name" value="LD_TPept_cat_dom"/>
</dbReference>
<evidence type="ECO:0000256" key="8">
    <source>
        <dbReference type="ARBA" id="ARBA00060592"/>
    </source>
</evidence>
<dbReference type="InterPro" id="IPR050979">
    <property type="entry name" value="LD-transpeptidase"/>
</dbReference>
<feature type="active site" description="Proton donor/acceptor" evidence="9">
    <location>
        <position position="112"/>
    </location>
</feature>
<keyword evidence="3" id="KW-0808">Transferase</keyword>
<dbReference type="GO" id="GO:0071555">
    <property type="term" value="P:cell wall organization"/>
    <property type="evidence" value="ECO:0007669"/>
    <property type="project" value="UniProtKB-UniRule"/>
</dbReference>
<sequence length="171" mass="18791">MIRSIFLSLVMVLSPLWPFGENPTPGAPFIIINKQSNQLAFVDNNQIEQIYPVATGATNSLTPEGLHTVLIKAVDPYYRKKNIPGGDQNNPLGSRWIGFDAEDTDGRTYGIHGTNRPDSIGKNVSAGCIRMQNKSVEQLFAKVPIGTKVLIVTSEKDFWTLAVAYNAIKKS</sequence>
<keyword evidence="5 9" id="KW-0133">Cell shape</keyword>
<dbReference type="PANTHER" id="PTHR30582">
    <property type="entry name" value="L,D-TRANSPEPTIDASE"/>
    <property type="match status" value="1"/>
</dbReference>
<keyword evidence="6 9" id="KW-0573">Peptidoglycan synthesis</keyword>
<dbReference type="RefSeq" id="WP_143894212.1">
    <property type="nucleotide sequence ID" value="NZ_CP041666.1"/>
</dbReference>
<dbReference type="GO" id="GO:0071972">
    <property type="term" value="F:peptidoglycan L,D-transpeptidase activity"/>
    <property type="evidence" value="ECO:0007669"/>
    <property type="project" value="TreeGrafter"/>
</dbReference>
<dbReference type="GO" id="GO:0005576">
    <property type="term" value="C:extracellular region"/>
    <property type="evidence" value="ECO:0007669"/>
    <property type="project" value="TreeGrafter"/>
</dbReference>
<evidence type="ECO:0000259" key="10">
    <source>
        <dbReference type="PROSITE" id="PS52029"/>
    </source>
</evidence>
<dbReference type="OrthoDB" id="9787225at2"/>
<dbReference type="GO" id="GO:0016740">
    <property type="term" value="F:transferase activity"/>
    <property type="evidence" value="ECO:0007669"/>
    <property type="project" value="UniProtKB-KW"/>
</dbReference>
<evidence type="ECO:0000256" key="2">
    <source>
        <dbReference type="ARBA" id="ARBA00005992"/>
    </source>
</evidence>
<evidence type="ECO:0000256" key="3">
    <source>
        <dbReference type="ARBA" id="ARBA00022679"/>
    </source>
</evidence>
<protein>
    <submittedName>
        <fullName evidence="11">L,D-transpeptidase</fullName>
    </submittedName>
</protein>
<dbReference type="AlphaFoldDB" id="A0A516KGM2"/>
<accession>A0A516KGM2</accession>
<reference evidence="11 12" key="1">
    <citation type="submission" date="2019-07" db="EMBL/GenBank/DDBJ databases">
        <authorList>
            <person name="Li J."/>
        </authorList>
    </citation>
    <scope>NUCLEOTIDE SEQUENCE [LARGE SCALE GENOMIC DNA]</scope>
    <source>
        <strain evidence="11 12">TKL69</strain>
    </source>
</reference>
<evidence type="ECO:0000256" key="7">
    <source>
        <dbReference type="ARBA" id="ARBA00023316"/>
    </source>
</evidence>
<dbReference type="Proteomes" id="UP000315215">
    <property type="component" value="Chromosome"/>
</dbReference>
<name>A0A516KGM2_9BACI</name>
<gene>
    <name evidence="11" type="ORF">FN924_10285</name>
</gene>
<dbReference type="CDD" id="cd16913">
    <property type="entry name" value="YkuD_like"/>
    <property type="match status" value="1"/>
</dbReference>
<keyword evidence="12" id="KW-1185">Reference proteome</keyword>
<proteinExistence type="inferred from homology"/>
<feature type="domain" description="L,D-TPase catalytic" evidence="10">
    <location>
        <begin position="28"/>
        <end position="152"/>
    </location>
</feature>
<dbReference type="EMBL" id="CP041666">
    <property type="protein sequence ID" value="QDP40541.1"/>
    <property type="molecule type" value="Genomic_DNA"/>
</dbReference>
<evidence type="ECO:0000256" key="5">
    <source>
        <dbReference type="ARBA" id="ARBA00022960"/>
    </source>
</evidence>
<dbReference type="Gene3D" id="2.40.440.10">
    <property type="entry name" value="L,D-transpeptidase catalytic domain-like"/>
    <property type="match status" value="1"/>
</dbReference>
<evidence type="ECO:0000256" key="9">
    <source>
        <dbReference type="PROSITE-ProRule" id="PRU01373"/>
    </source>
</evidence>
<keyword evidence="4" id="KW-0378">Hydrolase</keyword>
<dbReference type="FunFam" id="2.40.440.10:FF:000003">
    <property type="entry name" value="L,D-transpeptidase YciB"/>
    <property type="match status" value="1"/>
</dbReference>
<evidence type="ECO:0000256" key="1">
    <source>
        <dbReference type="ARBA" id="ARBA00004752"/>
    </source>
</evidence>
<organism evidence="11 12">
    <name type="scientific">Radiobacillus deserti</name>
    <dbReference type="NCBI Taxonomy" id="2594883"/>
    <lineage>
        <taxon>Bacteria</taxon>
        <taxon>Bacillati</taxon>
        <taxon>Bacillota</taxon>
        <taxon>Bacilli</taxon>
        <taxon>Bacillales</taxon>
        <taxon>Bacillaceae</taxon>
        <taxon>Radiobacillus</taxon>
    </lineage>
</organism>
<evidence type="ECO:0000313" key="12">
    <source>
        <dbReference type="Proteomes" id="UP000315215"/>
    </source>
</evidence>
<dbReference type="PROSITE" id="PS52029">
    <property type="entry name" value="LD_TPASE"/>
    <property type="match status" value="1"/>
</dbReference>
<keyword evidence="7 9" id="KW-0961">Cell wall biogenesis/degradation</keyword>
<comment type="pathway">
    <text evidence="1 9">Cell wall biogenesis; peptidoglycan biosynthesis.</text>
</comment>